<dbReference type="PANTHER" id="PTHR10357">
    <property type="entry name" value="ALPHA-AMYLASE FAMILY MEMBER"/>
    <property type="match status" value="1"/>
</dbReference>
<dbReference type="PANTHER" id="PTHR10357:SF210">
    <property type="entry name" value="MALTODEXTRIN GLUCOSIDASE"/>
    <property type="match status" value="1"/>
</dbReference>
<evidence type="ECO:0000313" key="4">
    <source>
        <dbReference type="EMBL" id="MFC3688325.1"/>
    </source>
</evidence>
<evidence type="ECO:0000256" key="2">
    <source>
        <dbReference type="ARBA" id="ARBA00023295"/>
    </source>
</evidence>
<keyword evidence="1 4" id="KW-0378">Hydrolase</keyword>
<evidence type="ECO:0000256" key="1">
    <source>
        <dbReference type="ARBA" id="ARBA00022801"/>
    </source>
</evidence>
<dbReference type="Gene3D" id="3.20.20.80">
    <property type="entry name" value="Glycosidases"/>
    <property type="match status" value="1"/>
</dbReference>
<gene>
    <name evidence="4" type="ORF">ACFOLH_08225</name>
</gene>
<keyword evidence="5" id="KW-1185">Reference proteome</keyword>
<organism evidence="4 5">
    <name type="scientific">Aquipuribacter hungaricus</name>
    <dbReference type="NCBI Taxonomy" id="545624"/>
    <lineage>
        <taxon>Bacteria</taxon>
        <taxon>Bacillati</taxon>
        <taxon>Actinomycetota</taxon>
        <taxon>Actinomycetes</taxon>
        <taxon>Micrococcales</taxon>
        <taxon>Intrasporangiaceae</taxon>
        <taxon>Aquipuribacter</taxon>
    </lineage>
</organism>
<reference evidence="5" key="1">
    <citation type="journal article" date="2019" name="Int. J. Syst. Evol. Microbiol.">
        <title>The Global Catalogue of Microorganisms (GCM) 10K type strain sequencing project: providing services to taxonomists for standard genome sequencing and annotation.</title>
        <authorList>
            <consortium name="The Broad Institute Genomics Platform"/>
            <consortium name="The Broad Institute Genome Sequencing Center for Infectious Disease"/>
            <person name="Wu L."/>
            <person name="Ma J."/>
        </authorList>
    </citation>
    <scope>NUCLEOTIDE SEQUENCE [LARGE SCALE GENOMIC DNA]</scope>
    <source>
        <strain evidence="5">NCAIM B.02333</strain>
    </source>
</reference>
<evidence type="ECO:0000313" key="5">
    <source>
        <dbReference type="Proteomes" id="UP001595685"/>
    </source>
</evidence>
<name>A0ABV7WET6_9MICO</name>
<evidence type="ECO:0000259" key="3">
    <source>
        <dbReference type="SMART" id="SM00642"/>
    </source>
</evidence>
<dbReference type="EMBL" id="JBHRWW010000004">
    <property type="protein sequence ID" value="MFC3688325.1"/>
    <property type="molecule type" value="Genomic_DNA"/>
</dbReference>
<feature type="domain" description="Glycosyl hydrolase family 13 catalytic" evidence="3">
    <location>
        <begin position="12"/>
        <end position="363"/>
    </location>
</feature>
<dbReference type="Proteomes" id="UP001595685">
    <property type="component" value="Unassembled WGS sequence"/>
</dbReference>
<accession>A0ABV7WET6</accession>
<dbReference type="SUPFAM" id="SSF51445">
    <property type="entry name" value="(Trans)glycosidases"/>
    <property type="match status" value="1"/>
</dbReference>
<dbReference type="GO" id="GO:0016787">
    <property type="term" value="F:hydrolase activity"/>
    <property type="evidence" value="ECO:0007669"/>
    <property type="project" value="UniProtKB-KW"/>
</dbReference>
<proteinExistence type="predicted"/>
<protein>
    <submittedName>
        <fullName evidence="4">Alpha-amylase family glycosyl hydrolase</fullName>
    </submittedName>
</protein>
<dbReference type="RefSeq" id="WP_340292736.1">
    <property type="nucleotide sequence ID" value="NZ_JBBEOI010000081.1"/>
</dbReference>
<dbReference type="SMART" id="SM00642">
    <property type="entry name" value="Aamy"/>
    <property type="match status" value="1"/>
</dbReference>
<dbReference type="InterPro" id="IPR006047">
    <property type="entry name" value="GH13_cat_dom"/>
</dbReference>
<sequence>MAGRSPAGLWWHLHPLTFLGAEPQALPEGSPVVHRLPRLERWLDHVVALGCDGLLLGPVFASSSHGYDTVTYDLIDPRLGDADDLAHLVAAARERGVAVALDGVFNHVGRDFWAFRRVLAEGPTSPYASWFRLTWPADGWQGPGSEPAYETFEGHGALVALDHREPAVREAVSGVLERWAEVGVTAWRLDAAYAVAPGFLRAVTDAARAARPESWFLGEVIHGDYAAVAAAAGLDAVTQYQLWKATWSSLVDRNLWELAHALGRHGGLTGDAEPQTFLGNHDVTRIASQVPDEALLPHAEVVLMTVAGVPSVYAGDEHGLHAVKEERAGGDDAIRPAFPEDPLALVPEVPGTFGRYRDLAQLRRAHPWLRTCTTEAGALANEHLVYTSRAAADGPGRLVVALSLHADPVDLEVPEGGWQVALGEAEVSPGRVRLPARGWAVLTEV</sequence>
<dbReference type="InterPro" id="IPR017853">
    <property type="entry name" value="GH"/>
</dbReference>
<comment type="caution">
    <text evidence="4">The sequence shown here is derived from an EMBL/GenBank/DDBJ whole genome shotgun (WGS) entry which is preliminary data.</text>
</comment>
<keyword evidence="2" id="KW-0326">Glycosidase</keyword>
<dbReference type="Pfam" id="PF00128">
    <property type="entry name" value="Alpha-amylase"/>
    <property type="match status" value="1"/>
</dbReference>